<dbReference type="InterPro" id="IPR018357">
    <property type="entry name" value="Hexapep_transf_CS"/>
</dbReference>
<evidence type="ECO:0000256" key="4">
    <source>
        <dbReference type="ARBA" id="ARBA00023315"/>
    </source>
</evidence>
<dbReference type="Pfam" id="PF00132">
    <property type="entry name" value="Hexapep"/>
    <property type="match status" value="1"/>
</dbReference>
<keyword evidence="4 5" id="KW-0012">Acyltransferase</keyword>
<organism evidence="7 8">
    <name type="scientific">Atopostipes suicloacalis DSM 15692</name>
    <dbReference type="NCBI Taxonomy" id="1121025"/>
    <lineage>
        <taxon>Bacteria</taxon>
        <taxon>Bacillati</taxon>
        <taxon>Bacillota</taxon>
        <taxon>Bacilli</taxon>
        <taxon>Lactobacillales</taxon>
        <taxon>Carnobacteriaceae</taxon>
        <taxon>Atopostipes</taxon>
    </lineage>
</organism>
<protein>
    <recommendedName>
        <fullName evidence="5">Acetyltransferase</fullName>
        <ecNumber evidence="5">2.3.1.-</ecNumber>
    </recommendedName>
</protein>
<evidence type="ECO:0000256" key="1">
    <source>
        <dbReference type="ARBA" id="ARBA00007274"/>
    </source>
</evidence>
<dbReference type="Gene3D" id="2.160.10.10">
    <property type="entry name" value="Hexapeptide repeat proteins"/>
    <property type="match status" value="1"/>
</dbReference>
<name>A0A1M4XG26_9LACT</name>
<dbReference type="GO" id="GO:0008870">
    <property type="term" value="F:galactoside O-acetyltransferase activity"/>
    <property type="evidence" value="ECO:0007669"/>
    <property type="project" value="TreeGrafter"/>
</dbReference>
<dbReference type="Proteomes" id="UP000184128">
    <property type="component" value="Unassembled WGS sequence"/>
</dbReference>
<evidence type="ECO:0000256" key="3">
    <source>
        <dbReference type="ARBA" id="ARBA00022737"/>
    </source>
</evidence>
<accession>A0A1M4XG26</accession>
<dbReference type="InterPro" id="IPR001451">
    <property type="entry name" value="Hexapep"/>
</dbReference>
<dbReference type="OrthoDB" id="9812571at2"/>
<dbReference type="InterPro" id="IPR039369">
    <property type="entry name" value="LacA-like"/>
</dbReference>
<dbReference type="RefSeq" id="WP_073298181.1">
    <property type="nucleotide sequence ID" value="NZ_FQUF01000021.1"/>
</dbReference>
<dbReference type="FunFam" id="2.160.10.10:FF:000025">
    <property type="entry name" value="Hexapeptide-repeat containing-acetyltransferase"/>
    <property type="match status" value="1"/>
</dbReference>
<dbReference type="Pfam" id="PF12464">
    <property type="entry name" value="Mac"/>
    <property type="match status" value="1"/>
</dbReference>
<dbReference type="PANTHER" id="PTHR43017">
    <property type="entry name" value="GALACTOSIDE O-ACETYLTRANSFERASE"/>
    <property type="match status" value="1"/>
</dbReference>
<feature type="domain" description="Maltose/galactoside acetyltransferase" evidence="6">
    <location>
        <begin position="4"/>
        <end position="58"/>
    </location>
</feature>
<dbReference type="PROSITE" id="PS00101">
    <property type="entry name" value="HEXAPEP_TRANSFERASES"/>
    <property type="match status" value="1"/>
</dbReference>
<reference evidence="7 8" key="1">
    <citation type="submission" date="2016-11" db="EMBL/GenBank/DDBJ databases">
        <authorList>
            <person name="Jaros S."/>
            <person name="Januszkiewicz K."/>
            <person name="Wedrychowicz H."/>
        </authorList>
    </citation>
    <scope>NUCLEOTIDE SEQUENCE [LARGE SCALE GENOMIC DNA]</scope>
    <source>
        <strain evidence="7 8">DSM 15692</strain>
    </source>
</reference>
<evidence type="ECO:0000259" key="6">
    <source>
        <dbReference type="SMART" id="SM01266"/>
    </source>
</evidence>
<evidence type="ECO:0000313" key="8">
    <source>
        <dbReference type="Proteomes" id="UP000184128"/>
    </source>
</evidence>
<dbReference type="EMBL" id="FQUF01000021">
    <property type="protein sequence ID" value="SHE92370.1"/>
    <property type="molecule type" value="Genomic_DNA"/>
</dbReference>
<keyword evidence="8" id="KW-1185">Reference proteome</keyword>
<dbReference type="AlphaFoldDB" id="A0A1M4XG26"/>
<keyword evidence="2 5" id="KW-0808">Transferase</keyword>
<evidence type="ECO:0000313" key="7">
    <source>
        <dbReference type="EMBL" id="SHE92370.1"/>
    </source>
</evidence>
<dbReference type="CDD" id="cd03357">
    <property type="entry name" value="LbH_MAT_GAT"/>
    <property type="match status" value="1"/>
</dbReference>
<dbReference type="InterPro" id="IPR024688">
    <property type="entry name" value="Mac_dom"/>
</dbReference>
<dbReference type="SMART" id="SM01266">
    <property type="entry name" value="Mac"/>
    <property type="match status" value="1"/>
</dbReference>
<sequence length="186" mass="20841">MDDYSFLHNGEMYDPNIEELMDEQQEYKMRLFKFNQTEPIEKNKRKKLLEEMFAEFGENSYIEPPLNANWGGKFVHIGKNVYANFNLTLVDDTHIYIGDYVMMGPNVVIISGNHPTSIALRKKGLQYNQSVKIGDNVWIGTGTQILPGVEIGENSVIGAGSVVTKSIPANVVAAGVPCKVIREVED</sequence>
<evidence type="ECO:0000256" key="2">
    <source>
        <dbReference type="ARBA" id="ARBA00022679"/>
    </source>
</evidence>
<dbReference type="SUPFAM" id="SSF51161">
    <property type="entry name" value="Trimeric LpxA-like enzymes"/>
    <property type="match status" value="1"/>
</dbReference>
<evidence type="ECO:0000256" key="5">
    <source>
        <dbReference type="RuleBase" id="RU367021"/>
    </source>
</evidence>
<dbReference type="STRING" id="1121025.SAMN02745249_01433"/>
<dbReference type="EC" id="2.3.1.-" evidence="5"/>
<keyword evidence="3" id="KW-0677">Repeat</keyword>
<comment type="similarity">
    <text evidence="1 5">Belongs to the transferase hexapeptide repeat family.</text>
</comment>
<proteinExistence type="inferred from homology"/>
<dbReference type="PANTHER" id="PTHR43017:SF1">
    <property type="entry name" value="ACETYLTRANSFERASE YJL218W-RELATED"/>
    <property type="match status" value="1"/>
</dbReference>
<dbReference type="InterPro" id="IPR011004">
    <property type="entry name" value="Trimer_LpxA-like_sf"/>
</dbReference>
<gene>
    <name evidence="7" type="ORF">SAMN02745249_01433</name>
</gene>